<keyword evidence="5" id="KW-0406">Ion transport</keyword>
<feature type="compositionally biased region" description="Acidic residues" evidence="10">
    <location>
        <begin position="1489"/>
        <end position="1508"/>
    </location>
</feature>
<dbReference type="Gene3D" id="2.60.120.10">
    <property type="entry name" value="Jelly Rolls"/>
    <property type="match status" value="1"/>
</dbReference>
<dbReference type="EMBL" id="LNIX01000048">
    <property type="protein sequence ID" value="OXA38167.1"/>
    <property type="molecule type" value="Genomic_DNA"/>
</dbReference>
<dbReference type="InterPro" id="IPR014710">
    <property type="entry name" value="RmlC-like_jellyroll"/>
</dbReference>
<feature type="region of interest" description="Disordered" evidence="10">
    <location>
        <begin position="546"/>
        <end position="604"/>
    </location>
</feature>
<dbReference type="FunFam" id="1.10.287.630:FF:000001">
    <property type="entry name" value="Cyclic nucleotide-gated channel alpha 3"/>
    <property type="match status" value="1"/>
</dbReference>
<dbReference type="FunFam" id="1.10.287.70:FF:000072">
    <property type="entry name" value="Cyclic nucleotide gated channel beta 3"/>
    <property type="match status" value="1"/>
</dbReference>
<feature type="transmembrane region" description="Helical" evidence="11">
    <location>
        <begin position="61"/>
        <end position="82"/>
    </location>
</feature>
<dbReference type="GO" id="GO:0044877">
    <property type="term" value="F:protein-containing complex binding"/>
    <property type="evidence" value="ECO:0007669"/>
    <property type="project" value="TreeGrafter"/>
</dbReference>
<feature type="compositionally biased region" description="Basic residues" evidence="10">
    <location>
        <begin position="1372"/>
        <end position="1382"/>
    </location>
</feature>
<evidence type="ECO:0000256" key="3">
    <source>
        <dbReference type="ARBA" id="ARBA00022692"/>
    </source>
</evidence>
<feature type="compositionally biased region" description="Basic and acidic residues" evidence="10">
    <location>
        <begin position="1790"/>
        <end position="1801"/>
    </location>
</feature>
<dbReference type="GO" id="GO:0016020">
    <property type="term" value="C:membrane"/>
    <property type="evidence" value="ECO:0007669"/>
    <property type="project" value="UniProtKB-SubCell"/>
</dbReference>
<feature type="region of interest" description="Disordered" evidence="10">
    <location>
        <begin position="1592"/>
        <end position="1821"/>
    </location>
</feature>
<dbReference type="OrthoDB" id="421226at2759"/>
<feature type="transmembrane region" description="Helical" evidence="11">
    <location>
        <begin position="268"/>
        <end position="289"/>
    </location>
</feature>
<comment type="caution">
    <text evidence="13">The sequence shown here is derived from an EMBL/GenBank/DDBJ whole genome shotgun (WGS) entry which is preliminary data.</text>
</comment>
<feature type="region of interest" description="Disordered" evidence="10">
    <location>
        <begin position="808"/>
        <end position="863"/>
    </location>
</feature>
<organism evidence="13 14">
    <name type="scientific">Folsomia candida</name>
    <name type="common">Springtail</name>
    <dbReference type="NCBI Taxonomy" id="158441"/>
    <lineage>
        <taxon>Eukaryota</taxon>
        <taxon>Metazoa</taxon>
        <taxon>Ecdysozoa</taxon>
        <taxon>Arthropoda</taxon>
        <taxon>Hexapoda</taxon>
        <taxon>Collembola</taxon>
        <taxon>Entomobryomorpha</taxon>
        <taxon>Isotomoidea</taxon>
        <taxon>Isotomidae</taxon>
        <taxon>Proisotominae</taxon>
        <taxon>Folsomia</taxon>
    </lineage>
</organism>
<feature type="region of interest" description="Disordered" evidence="10">
    <location>
        <begin position="481"/>
        <end position="501"/>
    </location>
</feature>
<dbReference type="STRING" id="158441.A0A226D0B4"/>
<keyword evidence="14" id="KW-1185">Reference proteome</keyword>
<comment type="subcellular location">
    <subcellularLocation>
        <location evidence="1">Membrane</location>
        <topology evidence="1">Multi-pass membrane protein</topology>
    </subcellularLocation>
</comment>
<evidence type="ECO:0000256" key="10">
    <source>
        <dbReference type="SAM" id="MobiDB-lite"/>
    </source>
</evidence>
<dbReference type="PANTHER" id="PTHR45638">
    <property type="entry name" value="CYCLIC NUCLEOTIDE-GATED CATION CHANNEL SUBUNIT A"/>
    <property type="match status" value="1"/>
</dbReference>
<keyword evidence="4 11" id="KW-1133">Transmembrane helix</keyword>
<feature type="compositionally biased region" description="Polar residues" evidence="10">
    <location>
        <begin position="1475"/>
        <end position="1485"/>
    </location>
</feature>
<evidence type="ECO:0000259" key="12">
    <source>
        <dbReference type="PROSITE" id="PS50042"/>
    </source>
</evidence>
<feature type="region of interest" description="Disordered" evidence="10">
    <location>
        <begin position="1119"/>
        <end position="1149"/>
    </location>
</feature>
<feature type="compositionally biased region" description="Low complexity" evidence="10">
    <location>
        <begin position="1643"/>
        <end position="1653"/>
    </location>
</feature>
<gene>
    <name evidence="13" type="ORF">Fcan01_27086</name>
</gene>
<accession>A0A226D0B4</accession>
<dbReference type="InterPro" id="IPR018490">
    <property type="entry name" value="cNMP-bd_dom_sf"/>
</dbReference>
<feature type="compositionally biased region" description="Polar residues" evidence="10">
    <location>
        <begin position="1388"/>
        <end position="1404"/>
    </location>
</feature>
<feature type="region of interest" description="Disordered" evidence="10">
    <location>
        <begin position="1365"/>
        <end position="1508"/>
    </location>
</feature>
<dbReference type="PROSITE" id="PS50042">
    <property type="entry name" value="CNMP_BINDING_3"/>
    <property type="match status" value="1"/>
</dbReference>
<dbReference type="PROSITE" id="PS00889">
    <property type="entry name" value="CNMP_BINDING_2"/>
    <property type="match status" value="1"/>
</dbReference>
<dbReference type="PANTHER" id="PTHR45638:SF7">
    <property type="entry name" value="CYCLIC NUCLEOTIDE-GATED ION CHANNEL-LIKE, ISOFORM E"/>
    <property type="match status" value="1"/>
</dbReference>
<keyword evidence="2" id="KW-0813">Transport</keyword>
<feature type="transmembrane region" description="Helical" evidence="11">
    <location>
        <begin position="195"/>
        <end position="216"/>
    </location>
</feature>
<dbReference type="Gene3D" id="1.10.287.70">
    <property type="match status" value="1"/>
</dbReference>
<keyword evidence="6 11" id="KW-0472">Membrane</keyword>
<keyword evidence="7" id="KW-1071">Ligand-gated ion channel</keyword>
<dbReference type="Proteomes" id="UP000198287">
    <property type="component" value="Unassembled WGS sequence"/>
</dbReference>
<evidence type="ECO:0000256" key="2">
    <source>
        <dbReference type="ARBA" id="ARBA00022448"/>
    </source>
</evidence>
<feature type="region of interest" description="Disordered" evidence="10">
    <location>
        <begin position="751"/>
        <end position="777"/>
    </location>
</feature>
<feature type="compositionally biased region" description="Low complexity" evidence="10">
    <location>
        <begin position="1047"/>
        <end position="1059"/>
    </location>
</feature>
<evidence type="ECO:0000313" key="14">
    <source>
        <dbReference type="Proteomes" id="UP000198287"/>
    </source>
</evidence>
<feature type="compositionally biased region" description="Polar residues" evidence="10">
    <location>
        <begin position="1699"/>
        <end position="1728"/>
    </location>
</feature>
<dbReference type="CDD" id="cd00038">
    <property type="entry name" value="CAP_ED"/>
    <property type="match status" value="1"/>
</dbReference>
<dbReference type="GO" id="GO:0005221">
    <property type="term" value="F:intracellularly cyclic nucleotide-activated monoatomic cation channel activity"/>
    <property type="evidence" value="ECO:0007669"/>
    <property type="project" value="InterPro"/>
</dbReference>
<name>A0A226D0B4_FOLCA</name>
<keyword evidence="9" id="KW-0175">Coiled coil</keyword>
<evidence type="ECO:0000256" key="7">
    <source>
        <dbReference type="ARBA" id="ARBA00023286"/>
    </source>
</evidence>
<feature type="compositionally biased region" description="Low complexity" evidence="10">
    <location>
        <begin position="810"/>
        <end position="820"/>
    </location>
</feature>
<proteinExistence type="predicted"/>
<feature type="compositionally biased region" description="Low complexity" evidence="10">
    <location>
        <begin position="762"/>
        <end position="777"/>
    </location>
</feature>
<feature type="domain" description="Cyclic nucleotide-binding" evidence="12">
    <location>
        <begin position="396"/>
        <end position="453"/>
    </location>
</feature>
<evidence type="ECO:0000256" key="4">
    <source>
        <dbReference type="ARBA" id="ARBA00022989"/>
    </source>
</evidence>
<dbReference type="InterPro" id="IPR005821">
    <property type="entry name" value="Ion_trans_dom"/>
</dbReference>
<evidence type="ECO:0000256" key="8">
    <source>
        <dbReference type="ARBA" id="ARBA00023303"/>
    </source>
</evidence>
<dbReference type="SUPFAM" id="SSF51206">
    <property type="entry name" value="cAMP-binding domain-like"/>
    <property type="match status" value="1"/>
</dbReference>
<keyword evidence="8" id="KW-0407">Ion channel</keyword>
<sequence>MYYISGGGHVITSSGFSPFGETFEIGDDDGSGGGGGEWSKQGRKKRRSLPRSVVNPDSNFFFYWLMLLTTCVLYNLWTLIVRQSFPELQANARLFWILSDAFSDIIFLLDVAVQFRTGYLEQGLMVYQTKKLAKHYVGSKPFYLDLFSLLPTDLFQLYFGVNPMFRFPRFLKVYRIYNYYYMVESRTVYPNVWRVVNLIHILLLLAHWFGCFYYLISEAEGFEGHWGYPNPNNFSEFAPLTRKYLGSLYWSTLTLTTIGDLPPPHSNWQYLFTIVSYLIGVFIFATIVGQVGNVITNRNANRLEFERLLDGAKTYMRHHKVPRNMQRRVLRWYDYSWSRGRIQGGGDINTALGLLPDKLKTELALHVNLSVLKKVTIFQECQPEFLHDLVLKMKAYIFTPGDLICRETGKVLTTMEAGNFFGEIGILNLDGLNKRTADVRSVGYSELFSLSREDVLAAMKDYPEAQEILQTLGRKRLMEARKSSGPAVPKKVIEPKKGSPVPGVVTSGLIQSSSTYSNKDVVAVEVDTTTRKRIVEKLRSDVKGLRNAIRRSRRSNSSKEESSDPESCTVDGEQPSSSGRSRKESSASVRGDGTKSFPPPRGVLKRMHNVVLSDEKEPSSPSTPTTSIPLSLKSVLSAATKRVQLPRAPSISHPPPAPAAVETQELIGAGLPLIQRLRLLRQKEEREKKQAEERDALLKMLIPSNLSISSPTSSPPNLQTTRAAVETYQKASSAIPLESHQHPLPFSAQLRQGDHQQRGSVSSAEGPGSGYSSPASSSLPLLGTFSPKSASLLIGEAAAAAVLKVTTAESSKSTISTNPSSFPPVWTASPPRGPLANMPSSSSSSSQRRQEDNEEDLTEDSSLVSHYVAAGTDGERPSGLRLRQQLSASKNYGSVDDLSPEFSRLPFIKKLKILNERQKIAELLMTKSANSVLTRSTSEGSNENPSVPGELLVGPDAELLLHSVHLGRRTQSHREGQQVGDNEDVSVQQSPLISPPLTSPHSKDEYATQPPRPSTSDTTSTHSAKRKRRKKPGSRNNNKGGKKPDGNEGSTEDSSSSPPAEEDNETPERRNLKSILKKLAQFEDQEEGEEHEKEKELLKSQTILGYAARHRKYTKNVTFHRQGVTLRSPDELPTSSSSPPAPTPPLHLPSISALETQQPETSLPPPVTASVVLHSVTQTTTTTATARVDPNSPFTQENIKTLSSLLVQTTHPVKTTELEKTTTTSPPVHYHGLNFAQEECIGSVVIGLRTIIETKLDEIRAHFQSRFDTLEQEVKRRDQLITLLHERIQELECYGDHGHSSTSVAALLRQCLPHNHIDREEGSSDDDDIEYQRGDASLLFSRGDSIDTVISAQEYFDDDDVFEREAHTSASHGKKQQPKARKQQQEKGFTSNFVGGSWGHTSPPSGGAEKASSLRTSQVEPPAPWQLEFHRDRDSLPPPNRNGGSGAREDDVRLDMTGQASTSEYESTSEDDNEASSGIQLTETKVSLDDDDDDEEEEVEEDGDDDFDNKDWEIQLLAKEMEKREELKKTQLATTAASSAVVDEMRELENEIEEMTAAVTTGSLSPSELDMLESMLQTKTKRMKALVKALSVESSSVHAEVGSSKSKVGRSYDDFRRGSASSGGGPSGYKPLVKGQTTGSTESRSGAGFFSRSGGTGNLKRQSSLYERTLKGKSGGGSDSGRRESAGAIITGSVGGANKGQQRKQSFLSRFSMVRQFSSKLGSGSQQESLDDENASQQHEIPTLSSKSGDEKKETSTTTTTLCSPRKDTSVGLEEMSAKGESDPSLSKGDGCDIRAMRKSGEQIATSSDQNYEECQPLLTK</sequence>
<feature type="compositionally biased region" description="Polar residues" evidence="10">
    <location>
        <begin position="932"/>
        <end position="945"/>
    </location>
</feature>
<dbReference type="InterPro" id="IPR050866">
    <property type="entry name" value="CNG_cation_channel"/>
</dbReference>
<feature type="transmembrane region" description="Helical" evidence="11">
    <location>
        <begin position="94"/>
        <end position="115"/>
    </location>
</feature>
<dbReference type="SUPFAM" id="SSF81324">
    <property type="entry name" value="Voltage-gated potassium channels"/>
    <property type="match status" value="1"/>
</dbReference>
<feature type="region of interest" description="Disordered" evidence="10">
    <location>
        <begin position="969"/>
        <end position="1070"/>
    </location>
</feature>
<evidence type="ECO:0000256" key="5">
    <source>
        <dbReference type="ARBA" id="ARBA00023065"/>
    </source>
</evidence>
<reference evidence="13 14" key="1">
    <citation type="submission" date="2015-12" db="EMBL/GenBank/DDBJ databases">
        <title>The genome of Folsomia candida.</title>
        <authorList>
            <person name="Faddeeva A."/>
            <person name="Derks M.F."/>
            <person name="Anvar Y."/>
            <person name="Smit S."/>
            <person name="Van Straalen N."/>
            <person name="Roelofs D."/>
        </authorList>
    </citation>
    <scope>NUCLEOTIDE SEQUENCE [LARGE SCALE GENOMIC DNA]</scope>
    <source>
        <strain evidence="13 14">VU population</strain>
        <tissue evidence="13">Whole body</tissue>
    </source>
</reference>
<evidence type="ECO:0000256" key="6">
    <source>
        <dbReference type="ARBA" id="ARBA00023136"/>
    </source>
</evidence>
<evidence type="ECO:0000313" key="13">
    <source>
        <dbReference type="EMBL" id="OXA38167.1"/>
    </source>
</evidence>
<dbReference type="Pfam" id="PF00520">
    <property type="entry name" value="Ion_trans"/>
    <property type="match status" value="1"/>
</dbReference>
<feature type="compositionally biased region" description="Basic residues" evidence="10">
    <location>
        <begin position="1023"/>
        <end position="1033"/>
    </location>
</feature>
<dbReference type="InterPro" id="IPR018488">
    <property type="entry name" value="cNMP-bd_CS"/>
</dbReference>
<feature type="compositionally biased region" description="Polar residues" evidence="10">
    <location>
        <begin position="1735"/>
        <end position="1744"/>
    </location>
</feature>
<feature type="region of interest" description="Disordered" evidence="10">
    <location>
        <begin position="932"/>
        <end position="952"/>
    </location>
</feature>
<dbReference type="Gene3D" id="1.10.287.630">
    <property type="entry name" value="Helix hairpin bin"/>
    <property type="match status" value="1"/>
</dbReference>
<keyword evidence="3 11" id="KW-0812">Transmembrane</keyword>
<dbReference type="InterPro" id="IPR000595">
    <property type="entry name" value="cNMP-bd_dom"/>
</dbReference>
<evidence type="ECO:0000256" key="1">
    <source>
        <dbReference type="ARBA" id="ARBA00004141"/>
    </source>
</evidence>
<evidence type="ECO:0000256" key="9">
    <source>
        <dbReference type="SAM" id="Coils"/>
    </source>
</evidence>
<evidence type="ECO:0000256" key="11">
    <source>
        <dbReference type="SAM" id="Phobius"/>
    </source>
</evidence>
<protein>
    <submittedName>
        <fullName evidence="13">Cyclic nucleotide-gated cation channel alpha-3</fullName>
    </submittedName>
</protein>
<feature type="coiled-coil region" evidence="9">
    <location>
        <begin position="674"/>
        <end position="701"/>
    </location>
</feature>